<evidence type="ECO:0000259" key="1">
    <source>
        <dbReference type="Pfam" id="PF00144"/>
    </source>
</evidence>
<proteinExistence type="predicted"/>
<dbReference type="AlphaFoldDB" id="A0A226E3P8"/>
<dbReference type="Pfam" id="PF00144">
    <property type="entry name" value="Beta-lactamase"/>
    <property type="match status" value="1"/>
</dbReference>
<sequence>MRNLDIRFVLFIVGVGTHLSVVQGNMISVDWDQVDRLLEEFRRVNEVPGVALAVVDSSGDQTGAKGYGVSDREENRPMDNSTRFLIASISKSFTAVISCRVLSLHFPELGESVLDTPIARLVPGFNLTLIDRYRTEQTTFRDLLSHRTCLNSYGIGVTAGAYKSRADRLYRYRYIGEKCAFRSGFEYSNPMVILAGEIIAHIVGVPFENLAMELLTELGMIDSLIVTPSENYETLERMSRGYYRNLDGQLAKMNASVYNSHSGAASGGIISTSADMARYLHFHLNKGLLDGQQIVPTEVMEWVYRASNSVPFPGLPYNDVIQGDFGYGLALDLGLFGNLFRVGHVGDLSPFTSRMTFYPEVGLGLFTAINGPGPLPATSDHLHLHNQLTQLILDGVQPSTSRLHKNSCSEHKSIVPKSVRDHEGHHQRIQSEALVGVYGHPYEGDVHVSIGPGGGLELQYGIWGYGSLLETDETNVYEIEWRGDIVAIFLAYSGGPPLPSILWDFNTPDTLTYEDPDGRIEYRRNATIETYPEIPWSPDSCLH</sequence>
<dbReference type="OrthoDB" id="8191115at2759"/>
<dbReference type="Gene3D" id="3.40.710.10">
    <property type="entry name" value="DD-peptidase/beta-lactamase superfamily"/>
    <property type="match status" value="1"/>
</dbReference>
<keyword evidence="3" id="KW-1185">Reference proteome</keyword>
<dbReference type="InterPro" id="IPR012338">
    <property type="entry name" value="Beta-lactam/transpept-like"/>
</dbReference>
<accession>A0A226E3P8</accession>
<evidence type="ECO:0000313" key="3">
    <source>
        <dbReference type="Proteomes" id="UP000198287"/>
    </source>
</evidence>
<dbReference type="PANTHER" id="PTHR46825">
    <property type="entry name" value="D-ALANYL-D-ALANINE-CARBOXYPEPTIDASE/ENDOPEPTIDASE AMPH"/>
    <property type="match status" value="1"/>
</dbReference>
<dbReference type="InterPro" id="IPR001466">
    <property type="entry name" value="Beta-lactam-related"/>
</dbReference>
<evidence type="ECO:0000313" key="2">
    <source>
        <dbReference type="EMBL" id="OXA51898.1"/>
    </source>
</evidence>
<dbReference type="SUPFAM" id="SSF56601">
    <property type="entry name" value="beta-lactamase/transpeptidase-like"/>
    <property type="match status" value="1"/>
</dbReference>
<gene>
    <name evidence="2" type="ORF">Fcan01_13375</name>
</gene>
<protein>
    <submittedName>
        <fullName evidence="2">Beta-lactamase</fullName>
    </submittedName>
</protein>
<dbReference type="Proteomes" id="UP000198287">
    <property type="component" value="Unassembled WGS sequence"/>
</dbReference>
<dbReference type="EMBL" id="LNIX01000007">
    <property type="protein sequence ID" value="OXA51898.1"/>
    <property type="molecule type" value="Genomic_DNA"/>
</dbReference>
<reference evidence="2 3" key="1">
    <citation type="submission" date="2015-12" db="EMBL/GenBank/DDBJ databases">
        <title>The genome of Folsomia candida.</title>
        <authorList>
            <person name="Faddeeva A."/>
            <person name="Derks M.F."/>
            <person name="Anvar Y."/>
            <person name="Smit S."/>
            <person name="Van Straalen N."/>
            <person name="Roelofs D."/>
        </authorList>
    </citation>
    <scope>NUCLEOTIDE SEQUENCE [LARGE SCALE GENOMIC DNA]</scope>
    <source>
        <strain evidence="2 3">VU population</strain>
        <tissue evidence="2">Whole body</tissue>
    </source>
</reference>
<dbReference type="InterPro" id="IPR050491">
    <property type="entry name" value="AmpC-like"/>
</dbReference>
<feature type="domain" description="Beta-lactamase-related" evidence="1">
    <location>
        <begin position="34"/>
        <end position="379"/>
    </location>
</feature>
<dbReference type="PANTHER" id="PTHR46825:SF15">
    <property type="entry name" value="BETA-LACTAMASE-RELATED DOMAIN-CONTAINING PROTEIN"/>
    <property type="match status" value="1"/>
</dbReference>
<organism evidence="2 3">
    <name type="scientific">Folsomia candida</name>
    <name type="common">Springtail</name>
    <dbReference type="NCBI Taxonomy" id="158441"/>
    <lineage>
        <taxon>Eukaryota</taxon>
        <taxon>Metazoa</taxon>
        <taxon>Ecdysozoa</taxon>
        <taxon>Arthropoda</taxon>
        <taxon>Hexapoda</taxon>
        <taxon>Collembola</taxon>
        <taxon>Entomobryomorpha</taxon>
        <taxon>Isotomoidea</taxon>
        <taxon>Isotomidae</taxon>
        <taxon>Proisotominae</taxon>
        <taxon>Folsomia</taxon>
    </lineage>
</organism>
<dbReference type="OMA" id="TAVISCR"/>
<name>A0A226E3P8_FOLCA</name>
<comment type="caution">
    <text evidence="2">The sequence shown here is derived from an EMBL/GenBank/DDBJ whole genome shotgun (WGS) entry which is preliminary data.</text>
</comment>